<dbReference type="SUPFAM" id="SSF52833">
    <property type="entry name" value="Thioredoxin-like"/>
    <property type="match status" value="1"/>
</dbReference>
<protein>
    <recommendedName>
        <fullName evidence="7">Thioredoxin</fullName>
    </recommendedName>
</protein>
<dbReference type="InterPro" id="IPR049299">
    <property type="entry name" value="Thio2_N"/>
</dbReference>
<dbReference type="Proteomes" id="UP000033608">
    <property type="component" value="Unassembled WGS sequence"/>
</dbReference>
<dbReference type="GO" id="GO:0046872">
    <property type="term" value="F:metal ion binding"/>
    <property type="evidence" value="ECO:0007669"/>
    <property type="project" value="UniProtKB-KW"/>
</dbReference>
<evidence type="ECO:0000256" key="7">
    <source>
        <dbReference type="NCBIfam" id="TIGR01068"/>
    </source>
</evidence>
<dbReference type="GO" id="GO:0005829">
    <property type="term" value="C:cytosol"/>
    <property type="evidence" value="ECO:0007669"/>
    <property type="project" value="TreeGrafter"/>
</dbReference>
<dbReference type="PRINTS" id="PR00421">
    <property type="entry name" value="THIOREDOXIN"/>
</dbReference>
<evidence type="ECO:0000256" key="2">
    <source>
        <dbReference type="ARBA" id="ARBA00022448"/>
    </source>
</evidence>
<dbReference type="Pfam" id="PF00085">
    <property type="entry name" value="Thioredoxin"/>
    <property type="match status" value="1"/>
</dbReference>
<dbReference type="Gene3D" id="2.30.30.380">
    <property type="entry name" value="Zn-finger domain of Sec23/24"/>
    <property type="match status" value="1"/>
</dbReference>
<dbReference type="PROSITE" id="PS00194">
    <property type="entry name" value="THIOREDOXIN_1"/>
    <property type="match status" value="1"/>
</dbReference>
<dbReference type="PROSITE" id="PS51352">
    <property type="entry name" value="THIOREDOXIN_2"/>
    <property type="match status" value="1"/>
</dbReference>
<evidence type="ECO:0000256" key="4">
    <source>
        <dbReference type="ARBA" id="ARBA00022982"/>
    </source>
</evidence>
<dbReference type="PANTHER" id="PTHR45663">
    <property type="entry name" value="GEO12009P1"/>
    <property type="match status" value="1"/>
</dbReference>
<comment type="caution">
    <text evidence="9">The sequence shown here is derived from an EMBL/GenBank/DDBJ whole genome shotgun (WGS) entry which is preliminary data.</text>
</comment>
<dbReference type="EMBL" id="LAJF01000089">
    <property type="protein sequence ID" value="KKB83703.1"/>
    <property type="molecule type" value="Genomic_DNA"/>
</dbReference>
<dbReference type="CDD" id="cd02947">
    <property type="entry name" value="TRX_family"/>
    <property type="match status" value="1"/>
</dbReference>
<dbReference type="GO" id="GO:0015035">
    <property type="term" value="F:protein-disulfide reductase activity"/>
    <property type="evidence" value="ECO:0007669"/>
    <property type="project" value="UniProtKB-UniRule"/>
</dbReference>
<dbReference type="GO" id="GO:0045454">
    <property type="term" value="P:cell redox homeostasis"/>
    <property type="evidence" value="ECO:0007669"/>
    <property type="project" value="TreeGrafter"/>
</dbReference>
<dbReference type="NCBIfam" id="NF008229">
    <property type="entry name" value="PRK10996.1"/>
    <property type="match status" value="1"/>
</dbReference>
<dbReference type="PANTHER" id="PTHR45663:SF11">
    <property type="entry name" value="GEO12009P1"/>
    <property type="match status" value="1"/>
</dbReference>
<keyword evidence="2" id="KW-0813">Transport</keyword>
<feature type="domain" description="Thioredoxin" evidence="8">
    <location>
        <begin position="33"/>
        <end position="141"/>
    </location>
</feature>
<accession>A0A0F5LN04</accession>
<evidence type="ECO:0000256" key="5">
    <source>
        <dbReference type="ARBA" id="ARBA00023157"/>
    </source>
</evidence>
<proteinExistence type="inferred from homology"/>
<dbReference type="NCBIfam" id="TIGR01068">
    <property type="entry name" value="thioredoxin"/>
    <property type="match status" value="1"/>
</dbReference>
<keyword evidence="5" id="KW-1015">Disulfide bond</keyword>
<dbReference type="STRING" id="1121477.SAMN02745223_01042"/>
<gene>
    <name evidence="9" type="ORF">VW29_13495</name>
</gene>
<keyword evidence="4" id="KW-0249">Electron transport</keyword>
<dbReference type="RefSeq" id="WP_046135780.1">
    <property type="nucleotide sequence ID" value="NZ_FQVC01000002.1"/>
</dbReference>
<evidence type="ECO:0000256" key="6">
    <source>
        <dbReference type="ARBA" id="ARBA00023284"/>
    </source>
</evidence>
<dbReference type="AlphaFoldDB" id="A0A0F5LN04"/>
<evidence type="ECO:0000256" key="3">
    <source>
        <dbReference type="ARBA" id="ARBA00022723"/>
    </source>
</evidence>
<comment type="similarity">
    <text evidence="1">Belongs to the thioredoxin family.</text>
</comment>
<dbReference type="InterPro" id="IPR017937">
    <property type="entry name" value="Thioredoxin_CS"/>
</dbReference>
<dbReference type="OrthoDB" id="9790390at2"/>
<evidence type="ECO:0000256" key="1">
    <source>
        <dbReference type="ARBA" id="ARBA00008987"/>
    </source>
</evidence>
<keyword evidence="3" id="KW-0479">Metal-binding</keyword>
<reference evidence="9 10" key="1">
    <citation type="submission" date="2015-03" db="EMBL/GenBank/DDBJ databases">
        <authorList>
            <person name="Hassan Y.I."/>
            <person name="Lepp D."/>
            <person name="Zhou T."/>
        </authorList>
    </citation>
    <scope>NUCLEOTIDE SEQUENCE [LARGE SCALE GENOMIC DNA]</scope>
    <source>
        <strain evidence="9 10">DSM 17137</strain>
    </source>
</reference>
<evidence type="ECO:0000313" key="9">
    <source>
        <dbReference type="EMBL" id="KKB83703.1"/>
    </source>
</evidence>
<name>A0A0F5LN04_9HYPH</name>
<dbReference type="Pfam" id="PF21352">
    <property type="entry name" value="Zn_ribbon_Thio2"/>
    <property type="match status" value="1"/>
</dbReference>
<evidence type="ECO:0000313" key="10">
    <source>
        <dbReference type="Proteomes" id="UP000033608"/>
    </source>
</evidence>
<dbReference type="InterPro" id="IPR005746">
    <property type="entry name" value="Thioredoxin"/>
</dbReference>
<organism evidence="9 10">
    <name type="scientific">Devosia limi DSM 17137</name>
    <dbReference type="NCBI Taxonomy" id="1121477"/>
    <lineage>
        <taxon>Bacteria</taxon>
        <taxon>Pseudomonadati</taxon>
        <taxon>Pseudomonadota</taxon>
        <taxon>Alphaproteobacteria</taxon>
        <taxon>Hyphomicrobiales</taxon>
        <taxon>Devosiaceae</taxon>
        <taxon>Devosia</taxon>
    </lineage>
</organism>
<dbReference type="InterPro" id="IPR036249">
    <property type="entry name" value="Thioredoxin-like_sf"/>
</dbReference>
<dbReference type="PATRIC" id="fig|1121477.3.peg.3858"/>
<evidence type="ECO:0000259" key="8">
    <source>
        <dbReference type="PROSITE" id="PS51352"/>
    </source>
</evidence>
<dbReference type="Gene3D" id="3.40.30.10">
    <property type="entry name" value="Glutaredoxin"/>
    <property type="match status" value="1"/>
</dbReference>
<dbReference type="InterPro" id="IPR013766">
    <property type="entry name" value="Thioredoxin_domain"/>
</dbReference>
<sequence length="141" mass="15322">MTQVVCSHCGAINRVPADRSLLEGKCGKCGRRLFEGQPVDVPAAILEKQIAKSSIPVLVDVWAPWCGPCKIMGPHFETAAKQAEPKLRFVKLNSDDNQALSARLGIRGIPTMILFREGKEIARVSGAMTSADILRWASQHG</sequence>
<keyword evidence="10" id="KW-1185">Reference proteome</keyword>
<keyword evidence="6" id="KW-0676">Redox-active center</keyword>